<dbReference type="SUPFAM" id="SSF57701">
    <property type="entry name" value="Zn2/Cys6 DNA-binding domain"/>
    <property type="match status" value="1"/>
</dbReference>
<reference evidence="8" key="1">
    <citation type="submission" date="2023-01" db="EMBL/GenBank/DDBJ databases">
        <title>Colletotrichum chrysophilum M932 genome sequence.</title>
        <authorList>
            <person name="Baroncelli R."/>
        </authorList>
    </citation>
    <scope>NUCLEOTIDE SEQUENCE</scope>
    <source>
        <strain evidence="8">M932</strain>
    </source>
</reference>
<dbReference type="PANTHER" id="PTHR47338">
    <property type="entry name" value="ZN(II)2CYS6 TRANSCRIPTION FACTOR (EUROFUNG)-RELATED"/>
    <property type="match status" value="1"/>
</dbReference>
<dbReference type="InterPro" id="IPR001138">
    <property type="entry name" value="Zn2Cys6_DnaBD"/>
</dbReference>
<evidence type="ECO:0000256" key="6">
    <source>
        <dbReference type="SAM" id="MobiDB-lite"/>
    </source>
</evidence>
<comment type="caution">
    <text evidence="8">The sequence shown here is derived from an EMBL/GenBank/DDBJ whole genome shotgun (WGS) entry which is preliminary data.</text>
</comment>
<dbReference type="InterPro" id="IPR036864">
    <property type="entry name" value="Zn2-C6_fun-type_DNA-bd_sf"/>
</dbReference>
<dbReference type="AlphaFoldDB" id="A0AAD9EII9"/>
<dbReference type="InterPro" id="IPR050815">
    <property type="entry name" value="TF_fung"/>
</dbReference>
<gene>
    <name evidence="8" type="ORF">CCHR01_07715</name>
</gene>
<proteinExistence type="predicted"/>
<dbReference type="Pfam" id="PF04082">
    <property type="entry name" value="Fungal_trans"/>
    <property type="match status" value="1"/>
</dbReference>
<dbReference type="GO" id="GO:0005634">
    <property type="term" value="C:nucleus"/>
    <property type="evidence" value="ECO:0007669"/>
    <property type="project" value="UniProtKB-SubCell"/>
</dbReference>
<dbReference type="InterPro" id="IPR007219">
    <property type="entry name" value="XnlR_reg_dom"/>
</dbReference>
<dbReference type="PANTHER" id="PTHR47338:SF4">
    <property type="entry name" value="ZN(II)2CYS6 TRANSCRIPTION FACTOR (EUROFUNG)"/>
    <property type="match status" value="1"/>
</dbReference>
<feature type="compositionally biased region" description="Polar residues" evidence="6">
    <location>
        <begin position="645"/>
        <end position="655"/>
    </location>
</feature>
<accession>A0AAD9EII9</accession>
<dbReference type="CDD" id="cd12148">
    <property type="entry name" value="fungal_TF_MHR"/>
    <property type="match status" value="1"/>
</dbReference>
<keyword evidence="9" id="KW-1185">Reference proteome</keyword>
<name>A0AAD9EII9_9PEZI</name>
<feature type="region of interest" description="Disordered" evidence="6">
    <location>
        <begin position="1"/>
        <end position="22"/>
    </location>
</feature>
<keyword evidence="4" id="KW-0804">Transcription</keyword>
<evidence type="ECO:0000256" key="3">
    <source>
        <dbReference type="ARBA" id="ARBA00023015"/>
    </source>
</evidence>
<protein>
    <submittedName>
        <fullName evidence="8">Fungal specific transcription factor</fullName>
    </submittedName>
</protein>
<evidence type="ECO:0000313" key="9">
    <source>
        <dbReference type="Proteomes" id="UP001243330"/>
    </source>
</evidence>
<feature type="compositionally biased region" description="Polar residues" evidence="6">
    <location>
        <begin position="1"/>
        <end position="16"/>
    </location>
</feature>
<dbReference type="Proteomes" id="UP001243330">
    <property type="component" value="Unassembled WGS sequence"/>
</dbReference>
<keyword evidence="5" id="KW-0539">Nucleus</keyword>
<feature type="region of interest" description="Disordered" evidence="6">
    <location>
        <begin position="613"/>
        <end position="655"/>
    </location>
</feature>
<dbReference type="Gene3D" id="4.10.240.10">
    <property type="entry name" value="Zn(2)-C6 fungal-type DNA-binding domain"/>
    <property type="match status" value="1"/>
</dbReference>
<feature type="region of interest" description="Disordered" evidence="6">
    <location>
        <begin position="702"/>
        <end position="727"/>
    </location>
</feature>
<evidence type="ECO:0000313" key="8">
    <source>
        <dbReference type="EMBL" id="KAK1849660.1"/>
    </source>
</evidence>
<dbReference type="GO" id="GO:0008270">
    <property type="term" value="F:zinc ion binding"/>
    <property type="evidence" value="ECO:0007669"/>
    <property type="project" value="InterPro"/>
</dbReference>
<dbReference type="Pfam" id="PF00172">
    <property type="entry name" value="Zn_clus"/>
    <property type="match status" value="1"/>
</dbReference>
<dbReference type="SMART" id="SM00066">
    <property type="entry name" value="GAL4"/>
    <property type="match status" value="1"/>
</dbReference>
<evidence type="ECO:0000256" key="1">
    <source>
        <dbReference type="ARBA" id="ARBA00004123"/>
    </source>
</evidence>
<evidence type="ECO:0000256" key="2">
    <source>
        <dbReference type="ARBA" id="ARBA00022723"/>
    </source>
</evidence>
<keyword evidence="2" id="KW-0479">Metal-binding</keyword>
<evidence type="ECO:0000256" key="4">
    <source>
        <dbReference type="ARBA" id="ARBA00023163"/>
    </source>
</evidence>
<dbReference type="GO" id="GO:0000981">
    <property type="term" value="F:DNA-binding transcription factor activity, RNA polymerase II-specific"/>
    <property type="evidence" value="ECO:0007669"/>
    <property type="project" value="InterPro"/>
</dbReference>
<sequence length="790" mass="86658">MSTANRDSESPQNSPAPKTARGVMNCRPCQIRKIKCDRALPACGVCHLYQRSCFYEGVPKKRGPKKESLSALIKRIDGLEELLKSDKTPTPPGTDIINTDFAEPHVFGGGISEPCGSASSDISPFSNFRGNNFEASSDVSTTINADGLVDVYFTKFHRNPYDILDEFTTRQRLKANQLPRSVLYAICAVATGFSERPGKGPSSHVSGETYAAWAQREIDPCEVSLDSCQALLLLVAAFAAMGDGKRAYVVLCKPKIEAQAVGMAMTLELYSQPSDGVHDDPTKRVFWTCYIMNTFVSTWLERPSLMDDSLIKADIQSSRQPSHSGWGTSNDFVAIPNNDFRRFSASPKEPIDEIQKLVWMAQILSEANRYLLLSDTASQAAYCQRHKILHDLDVWASSIGSSTDLPTESQGGPGINLPFISRLVVHLIHCLIHRPILPLRLNEPSGVKMIQHWVVEATETAFRHATAILELVGQARETSNMPLPPFVGFCIFTAATVLNYGIHYASEQIPEALAVNVAPFAGSPIPASFFASSRDLYSRSLDELSILSDTFTSARLYLLRLEELKSEHVALLNGKVAGYVPSFSNRFFQRYSPAFLRRVQGFQTGDSTTIHSKMRLSQSPSSATHEERFPREPNSSVAWNVPLPTHTSRPSFTVPRTNNIGIPNTHNPGHHRSFSDSLSMSQSYSFDSNGSLSHKQLPLWSGFQDATPRRGDPRSPTILGPPEQLTSPICQPEGVVGGGSDHWGNMKSFPGGEQIPYQVLGGSVAAAGPAYQPQEALGSSFVPFQNFSVP</sequence>
<feature type="compositionally biased region" description="Polar residues" evidence="6">
    <location>
        <begin position="613"/>
        <end position="623"/>
    </location>
</feature>
<dbReference type="GO" id="GO:0003677">
    <property type="term" value="F:DNA binding"/>
    <property type="evidence" value="ECO:0007669"/>
    <property type="project" value="InterPro"/>
</dbReference>
<dbReference type="PROSITE" id="PS50048">
    <property type="entry name" value="ZN2_CY6_FUNGAL_2"/>
    <property type="match status" value="1"/>
</dbReference>
<keyword evidence="3" id="KW-0805">Transcription regulation</keyword>
<evidence type="ECO:0000256" key="5">
    <source>
        <dbReference type="ARBA" id="ARBA00023242"/>
    </source>
</evidence>
<evidence type="ECO:0000259" key="7">
    <source>
        <dbReference type="PROSITE" id="PS50048"/>
    </source>
</evidence>
<dbReference type="EMBL" id="JAQOWY010000138">
    <property type="protein sequence ID" value="KAK1849660.1"/>
    <property type="molecule type" value="Genomic_DNA"/>
</dbReference>
<dbReference type="GO" id="GO:0006351">
    <property type="term" value="P:DNA-templated transcription"/>
    <property type="evidence" value="ECO:0007669"/>
    <property type="project" value="InterPro"/>
</dbReference>
<comment type="subcellular location">
    <subcellularLocation>
        <location evidence="1">Nucleus</location>
    </subcellularLocation>
</comment>
<organism evidence="8 9">
    <name type="scientific">Colletotrichum chrysophilum</name>
    <dbReference type="NCBI Taxonomy" id="1836956"/>
    <lineage>
        <taxon>Eukaryota</taxon>
        <taxon>Fungi</taxon>
        <taxon>Dikarya</taxon>
        <taxon>Ascomycota</taxon>
        <taxon>Pezizomycotina</taxon>
        <taxon>Sordariomycetes</taxon>
        <taxon>Hypocreomycetidae</taxon>
        <taxon>Glomerellales</taxon>
        <taxon>Glomerellaceae</taxon>
        <taxon>Colletotrichum</taxon>
        <taxon>Colletotrichum gloeosporioides species complex</taxon>
    </lineage>
</organism>
<dbReference type="CDD" id="cd00067">
    <property type="entry name" value="GAL4"/>
    <property type="match status" value="1"/>
</dbReference>
<feature type="domain" description="Zn(2)-C6 fungal-type" evidence="7">
    <location>
        <begin position="25"/>
        <end position="55"/>
    </location>
</feature>